<dbReference type="GO" id="GO:0005737">
    <property type="term" value="C:cytoplasm"/>
    <property type="evidence" value="ECO:0007669"/>
    <property type="project" value="TreeGrafter"/>
</dbReference>
<gene>
    <name evidence="3" type="ORF">B0H15DRAFT_1021316</name>
</gene>
<feature type="region of interest" description="Disordered" evidence="1">
    <location>
        <begin position="1"/>
        <end position="26"/>
    </location>
</feature>
<keyword evidence="4" id="KW-1185">Reference proteome</keyword>
<keyword evidence="2" id="KW-1133">Transmembrane helix</keyword>
<name>A0AAD6XNU1_9AGAR</name>
<dbReference type="AlphaFoldDB" id="A0AAD6XNU1"/>
<dbReference type="Proteomes" id="UP001222325">
    <property type="component" value="Unassembled WGS sequence"/>
</dbReference>
<feature type="compositionally biased region" description="Polar residues" evidence="1">
    <location>
        <begin position="1"/>
        <end position="10"/>
    </location>
</feature>
<proteinExistence type="predicted"/>
<dbReference type="GO" id="GO:0034599">
    <property type="term" value="P:cellular response to oxidative stress"/>
    <property type="evidence" value="ECO:0007669"/>
    <property type="project" value="TreeGrafter"/>
</dbReference>
<comment type="caution">
    <text evidence="3">The sequence shown here is derived from an EMBL/GenBank/DDBJ whole genome shotgun (WGS) entry which is preliminary data.</text>
</comment>
<sequence length="279" mass="30450">MALPHTSSRTPLRPHPTSHHRPTSSLSLPFTVLTGLHPKRTRNRTALLALLALISVSAYLFCIHYPVSIFPAYRLRRAESAPTEQPVFPHDGTRNLHTAAARKKHKPVTQPPIALSPAQELAAVSGFLASLPQNVIPPSVDPTRPIDPELVLDFDTHGRQAMEEVTRVVADVWARNPVLLYGKLYSPPTRELKALLSEMNLRPPPLFIDVDTRDDSAVLAPMLARLTAAADLPVLLVAGEPVGTLAQIRTLHASGELRRLVTASGAVVGGGKRRKHHKK</sequence>
<dbReference type="EMBL" id="JARJCN010000019">
    <property type="protein sequence ID" value="KAJ7091996.1"/>
    <property type="molecule type" value="Genomic_DNA"/>
</dbReference>
<evidence type="ECO:0000256" key="2">
    <source>
        <dbReference type="SAM" id="Phobius"/>
    </source>
</evidence>
<evidence type="ECO:0000313" key="4">
    <source>
        <dbReference type="Proteomes" id="UP001222325"/>
    </source>
</evidence>
<dbReference type="PROSITE" id="PS51354">
    <property type="entry name" value="GLUTAREDOXIN_2"/>
    <property type="match status" value="1"/>
</dbReference>
<dbReference type="PANTHER" id="PTHR45694:SF18">
    <property type="entry name" value="GLUTAREDOXIN-1-RELATED"/>
    <property type="match status" value="1"/>
</dbReference>
<organism evidence="3 4">
    <name type="scientific">Mycena belliarum</name>
    <dbReference type="NCBI Taxonomy" id="1033014"/>
    <lineage>
        <taxon>Eukaryota</taxon>
        <taxon>Fungi</taxon>
        <taxon>Dikarya</taxon>
        <taxon>Basidiomycota</taxon>
        <taxon>Agaricomycotina</taxon>
        <taxon>Agaricomycetes</taxon>
        <taxon>Agaricomycetidae</taxon>
        <taxon>Agaricales</taxon>
        <taxon>Marasmiineae</taxon>
        <taxon>Mycenaceae</taxon>
        <taxon>Mycena</taxon>
    </lineage>
</organism>
<keyword evidence="2" id="KW-0472">Membrane</keyword>
<feature type="transmembrane region" description="Helical" evidence="2">
    <location>
        <begin position="46"/>
        <end position="67"/>
    </location>
</feature>
<dbReference type="GO" id="GO:0015038">
    <property type="term" value="F:glutathione disulfide oxidoreductase activity"/>
    <property type="evidence" value="ECO:0007669"/>
    <property type="project" value="TreeGrafter"/>
</dbReference>
<dbReference type="SUPFAM" id="SSF52833">
    <property type="entry name" value="Thioredoxin-like"/>
    <property type="match status" value="1"/>
</dbReference>
<evidence type="ECO:0000256" key="1">
    <source>
        <dbReference type="SAM" id="MobiDB-lite"/>
    </source>
</evidence>
<reference evidence="3" key="1">
    <citation type="submission" date="2023-03" db="EMBL/GenBank/DDBJ databases">
        <title>Massive genome expansion in bonnet fungi (Mycena s.s.) driven by repeated elements and novel gene families across ecological guilds.</title>
        <authorList>
            <consortium name="Lawrence Berkeley National Laboratory"/>
            <person name="Harder C.B."/>
            <person name="Miyauchi S."/>
            <person name="Viragh M."/>
            <person name="Kuo A."/>
            <person name="Thoen E."/>
            <person name="Andreopoulos B."/>
            <person name="Lu D."/>
            <person name="Skrede I."/>
            <person name="Drula E."/>
            <person name="Henrissat B."/>
            <person name="Morin E."/>
            <person name="Kohler A."/>
            <person name="Barry K."/>
            <person name="LaButti K."/>
            <person name="Morin E."/>
            <person name="Salamov A."/>
            <person name="Lipzen A."/>
            <person name="Mereny Z."/>
            <person name="Hegedus B."/>
            <person name="Baldrian P."/>
            <person name="Stursova M."/>
            <person name="Weitz H."/>
            <person name="Taylor A."/>
            <person name="Grigoriev I.V."/>
            <person name="Nagy L.G."/>
            <person name="Martin F."/>
            <person name="Kauserud H."/>
        </authorList>
    </citation>
    <scope>NUCLEOTIDE SEQUENCE</scope>
    <source>
        <strain evidence="3">CBHHK173m</strain>
    </source>
</reference>
<accession>A0AAD6XNU1</accession>
<evidence type="ECO:0000313" key="3">
    <source>
        <dbReference type="EMBL" id="KAJ7091996.1"/>
    </source>
</evidence>
<dbReference type="Gene3D" id="3.40.30.10">
    <property type="entry name" value="Glutaredoxin"/>
    <property type="match status" value="1"/>
</dbReference>
<protein>
    <submittedName>
        <fullName evidence="3">Uncharacterized protein</fullName>
    </submittedName>
</protein>
<keyword evidence="2" id="KW-0812">Transmembrane</keyword>
<dbReference type="PANTHER" id="PTHR45694">
    <property type="entry name" value="GLUTAREDOXIN 2"/>
    <property type="match status" value="1"/>
</dbReference>
<dbReference type="InterPro" id="IPR036249">
    <property type="entry name" value="Thioredoxin-like_sf"/>
</dbReference>